<keyword evidence="1" id="KW-0805">Transcription regulation</keyword>
<evidence type="ECO:0000256" key="1">
    <source>
        <dbReference type="ARBA" id="ARBA00023015"/>
    </source>
</evidence>
<dbReference type="PRINTS" id="PR00032">
    <property type="entry name" value="HTHARAC"/>
</dbReference>
<dbReference type="InterPro" id="IPR009057">
    <property type="entry name" value="Homeodomain-like_sf"/>
</dbReference>
<evidence type="ECO:0000259" key="4">
    <source>
        <dbReference type="PROSITE" id="PS01124"/>
    </source>
</evidence>
<accession>A0A553JJR5</accession>
<dbReference type="EMBL" id="VKGK01000028">
    <property type="protein sequence ID" value="TRY12702.1"/>
    <property type="molecule type" value="Genomic_DNA"/>
</dbReference>
<organism evidence="5 6">
    <name type="scientific">Shewanella hanedai</name>
    <name type="common">Alteromonas hanedai</name>
    <dbReference type="NCBI Taxonomy" id="25"/>
    <lineage>
        <taxon>Bacteria</taxon>
        <taxon>Pseudomonadati</taxon>
        <taxon>Pseudomonadota</taxon>
        <taxon>Gammaproteobacteria</taxon>
        <taxon>Alteromonadales</taxon>
        <taxon>Shewanellaceae</taxon>
        <taxon>Shewanella</taxon>
    </lineage>
</organism>
<dbReference type="SMART" id="SM00342">
    <property type="entry name" value="HTH_ARAC"/>
    <property type="match status" value="1"/>
</dbReference>
<dbReference type="SUPFAM" id="SSF46689">
    <property type="entry name" value="Homeodomain-like"/>
    <property type="match status" value="1"/>
</dbReference>
<sequence>METVAQYSQNKILVIPQSLYAMSDINVLFHHGNSGIFYKDLAHDLVDVEFYTNIPCVIYIESGQETIVTPDNKTYVLVEQTAIFLPQGINLHSDYVKSTDNLKAYLVFFADDIITDFVSSVRIKYINETDKDELLKIDCGSLIKMYFNTIQLLNKQGSQSPELIRIKLLELLHLLYVYDRGIFQAVLHSKQVSSSPKRNLTRLLNNSDIFKLTVDELAHLSGRSVSTFTRDFKVVYETTPKKWLQNKRLTRANELLRDTELTVTHVAADLGYENTSHFIKSFKDKYQVTPKQFKKTID</sequence>
<dbReference type="Pfam" id="PF12833">
    <property type="entry name" value="HTH_18"/>
    <property type="match status" value="1"/>
</dbReference>
<dbReference type="PANTHER" id="PTHR43280">
    <property type="entry name" value="ARAC-FAMILY TRANSCRIPTIONAL REGULATOR"/>
    <property type="match status" value="1"/>
</dbReference>
<evidence type="ECO:0000256" key="2">
    <source>
        <dbReference type="ARBA" id="ARBA00023125"/>
    </source>
</evidence>
<dbReference type="InterPro" id="IPR054015">
    <property type="entry name" value="ExsA-like_N"/>
</dbReference>
<dbReference type="GO" id="GO:0043565">
    <property type="term" value="F:sequence-specific DNA binding"/>
    <property type="evidence" value="ECO:0007669"/>
    <property type="project" value="InterPro"/>
</dbReference>
<dbReference type="GO" id="GO:0003700">
    <property type="term" value="F:DNA-binding transcription factor activity"/>
    <property type="evidence" value="ECO:0007669"/>
    <property type="project" value="InterPro"/>
</dbReference>
<dbReference type="InterPro" id="IPR018060">
    <property type="entry name" value="HTH_AraC"/>
</dbReference>
<evidence type="ECO:0000313" key="5">
    <source>
        <dbReference type="EMBL" id="TRY12702.1"/>
    </source>
</evidence>
<dbReference type="Pfam" id="PF22200">
    <property type="entry name" value="ExsA_N"/>
    <property type="match status" value="1"/>
</dbReference>
<dbReference type="InterPro" id="IPR020449">
    <property type="entry name" value="Tscrpt_reg_AraC-type_HTH"/>
</dbReference>
<feature type="domain" description="HTH araC/xylS-type" evidence="4">
    <location>
        <begin position="198"/>
        <end position="296"/>
    </location>
</feature>
<reference evidence="6" key="1">
    <citation type="submission" date="2019-07" db="EMBL/GenBank/DDBJ databases">
        <title>Shewanella sp. YLB-08 draft genomic sequence.</title>
        <authorList>
            <person name="Yu L."/>
        </authorList>
    </citation>
    <scope>NUCLEOTIDE SEQUENCE [LARGE SCALE GENOMIC DNA]</scope>
    <source>
        <strain evidence="6">JCM 20706</strain>
    </source>
</reference>
<dbReference type="OrthoDB" id="6397815at2"/>
<protein>
    <submittedName>
        <fullName evidence="5">Helix-turn-helix transcriptional regulator</fullName>
    </submittedName>
</protein>
<comment type="caution">
    <text evidence="5">The sequence shown here is derived from an EMBL/GenBank/DDBJ whole genome shotgun (WGS) entry which is preliminary data.</text>
</comment>
<dbReference type="Gene3D" id="1.10.10.60">
    <property type="entry name" value="Homeodomain-like"/>
    <property type="match status" value="2"/>
</dbReference>
<dbReference type="Proteomes" id="UP000318126">
    <property type="component" value="Unassembled WGS sequence"/>
</dbReference>
<dbReference type="PROSITE" id="PS01124">
    <property type="entry name" value="HTH_ARAC_FAMILY_2"/>
    <property type="match status" value="1"/>
</dbReference>
<keyword evidence="3" id="KW-0804">Transcription</keyword>
<dbReference type="AlphaFoldDB" id="A0A553JJR5"/>
<dbReference type="PANTHER" id="PTHR43280:SF2">
    <property type="entry name" value="HTH-TYPE TRANSCRIPTIONAL REGULATOR EXSA"/>
    <property type="match status" value="1"/>
</dbReference>
<name>A0A553JJR5_SHEHA</name>
<dbReference type="RefSeq" id="WP_144041794.1">
    <property type="nucleotide sequence ID" value="NZ_BMPL01000027.1"/>
</dbReference>
<gene>
    <name evidence="5" type="ORF">FN961_19190</name>
</gene>
<evidence type="ECO:0000256" key="3">
    <source>
        <dbReference type="ARBA" id="ARBA00023163"/>
    </source>
</evidence>
<proteinExistence type="predicted"/>
<keyword evidence="6" id="KW-1185">Reference proteome</keyword>
<evidence type="ECO:0000313" key="6">
    <source>
        <dbReference type="Proteomes" id="UP000318126"/>
    </source>
</evidence>
<keyword evidence="2" id="KW-0238">DNA-binding</keyword>